<comment type="subcellular location">
    <subcellularLocation>
        <location evidence="1">Periplasm</location>
    </subcellularLocation>
</comment>
<reference evidence="7" key="1">
    <citation type="submission" date="2019-03" db="EMBL/GenBank/DDBJ databases">
        <title>Afifella sp. nov., isolated from activated sludge.</title>
        <authorList>
            <person name="Li Q."/>
            <person name="Liu Y."/>
        </authorList>
    </citation>
    <scope>NUCLEOTIDE SEQUENCE</scope>
    <source>
        <strain evidence="7">L72</strain>
    </source>
</reference>
<evidence type="ECO:0000313" key="8">
    <source>
        <dbReference type="Proteomes" id="UP000773614"/>
    </source>
</evidence>
<dbReference type="Gene3D" id="2.70.98.10">
    <property type="match status" value="1"/>
</dbReference>
<evidence type="ECO:0000256" key="1">
    <source>
        <dbReference type="ARBA" id="ARBA00004418"/>
    </source>
</evidence>
<evidence type="ECO:0000256" key="4">
    <source>
        <dbReference type="ARBA" id="ARBA00022729"/>
    </source>
</evidence>
<dbReference type="GO" id="GO:0051274">
    <property type="term" value="P:beta-glucan biosynthetic process"/>
    <property type="evidence" value="ECO:0007669"/>
    <property type="project" value="TreeGrafter"/>
</dbReference>
<organism evidence="7 8">
    <name type="scientific">Propylenella binzhouense</name>
    <dbReference type="NCBI Taxonomy" id="2555902"/>
    <lineage>
        <taxon>Bacteria</taxon>
        <taxon>Pseudomonadati</taxon>
        <taxon>Pseudomonadota</taxon>
        <taxon>Alphaproteobacteria</taxon>
        <taxon>Hyphomicrobiales</taxon>
        <taxon>Propylenellaceae</taxon>
        <taxon>Propylenella</taxon>
    </lineage>
</organism>
<dbReference type="Gene3D" id="2.60.40.10">
    <property type="entry name" value="Immunoglobulins"/>
    <property type="match status" value="1"/>
</dbReference>
<sequence>MNKLSRRQALALGLGSFLGAVGRHDPAAASFSDLALGDPEPFSFETLKERAATLAREPWKDARSPFTATLEAIDYTAFNKIKYRADKALWAGEEPRPAVQLFHLGKYFQEPCSIHVVVDGQAREILYRQNLFDIPVGSPARNLPNDVGFSGFRLMNAGQVGDWMAFLGASYFRASGELNQYGLSARGIAINTAMPFPEEFPRFSAFWLQMPAERVPEVTVFALLDGPSISGAYRMVCRHEGPVVNDIDCVLYPRRAIERLGVAPLTSMFWYSESRRRQAVDWRPEIHDSDGLAIWTGTGERIWRPLNNPRQVMTNSFVDVSPKGFGLLQRDRDFRNYQDDAVFYEKRPSLWVEPLGSWGPGEVQLVEIPTEDEIHDNIVAYWVPRDPVVPERPLEFKYRLHWVAHAPLPRDLARAAELFLGVGGTPGQERPAGVTKFVIDFVGGRLAELGPNDGVAPVVTTSRGKVVDSGCYPVQGERGRFRAFFDLAATGVEPIDLRLHLRKGDDALTETWLFQFFPDWDSPKPT</sequence>
<dbReference type="InterPro" id="IPR014718">
    <property type="entry name" value="GH-type_carb-bd"/>
</dbReference>
<name>A0A964WTZ8_9HYPH</name>
<dbReference type="EMBL" id="SPKJ01000034">
    <property type="protein sequence ID" value="MYZ48335.1"/>
    <property type="molecule type" value="Genomic_DNA"/>
</dbReference>
<evidence type="ECO:0000256" key="5">
    <source>
        <dbReference type="ARBA" id="ARBA00022764"/>
    </source>
</evidence>
<dbReference type="PANTHER" id="PTHR30504:SF3">
    <property type="entry name" value="GLUCANS BIOSYNTHESIS PROTEIN D"/>
    <property type="match status" value="1"/>
</dbReference>
<dbReference type="InterPro" id="IPR011013">
    <property type="entry name" value="Gal_mutarotase_sf_dom"/>
</dbReference>
<dbReference type="GO" id="GO:0003824">
    <property type="term" value="F:catalytic activity"/>
    <property type="evidence" value="ECO:0007669"/>
    <property type="project" value="InterPro"/>
</dbReference>
<evidence type="ECO:0000256" key="2">
    <source>
        <dbReference type="ARBA" id="ARBA00005001"/>
    </source>
</evidence>
<evidence type="ECO:0000259" key="6">
    <source>
        <dbReference type="Pfam" id="PF04349"/>
    </source>
</evidence>
<accession>A0A964WTZ8</accession>
<dbReference type="Proteomes" id="UP000773614">
    <property type="component" value="Unassembled WGS sequence"/>
</dbReference>
<keyword evidence="5" id="KW-0574">Periplasm</keyword>
<dbReference type="InterPro" id="IPR013783">
    <property type="entry name" value="Ig-like_fold"/>
</dbReference>
<dbReference type="AlphaFoldDB" id="A0A964WTZ8"/>
<evidence type="ECO:0000313" key="7">
    <source>
        <dbReference type="EMBL" id="MYZ48335.1"/>
    </source>
</evidence>
<dbReference type="InterPro" id="IPR014756">
    <property type="entry name" value="Ig_E-set"/>
</dbReference>
<dbReference type="SUPFAM" id="SSF74650">
    <property type="entry name" value="Galactose mutarotase-like"/>
    <property type="match status" value="1"/>
</dbReference>
<dbReference type="SUPFAM" id="SSF81296">
    <property type="entry name" value="E set domains"/>
    <property type="match status" value="1"/>
</dbReference>
<comment type="pathway">
    <text evidence="2">Glycan metabolism; osmoregulated periplasmic glucan (OPG) biosynthesis.</text>
</comment>
<dbReference type="GO" id="GO:0030246">
    <property type="term" value="F:carbohydrate binding"/>
    <property type="evidence" value="ECO:0007669"/>
    <property type="project" value="InterPro"/>
</dbReference>
<protein>
    <submittedName>
        <fullName evidence="7">Glucan biosynthesis protein D</fullName>
    </submittedName>
</protein>
<comment type="similarity">
    <text evidence="3">Belongs to the OpgD/OpgG family.</text>
</comment>
<dbReference type="Pfam" id="PF04349">
    <property type="entry name" value="MdoG"/>
    <property type="match status" value="1"/>
</dbReference>
<dbReference type="PANTHER" id="PTHR30504">
    <property type="entry name" value="GLUCANS BIOSYNTHESIS PROTEIN"/>
    <property type="match status" value="1"/>
</dbReference>
<keyword evidence="4" id="KW-0732">Signal</keyword>
<dbReference type="OrthoDB" id="9777817at2"/>
<dbReference type="GO" id="GO:0030288">
    <property type="term" value="C:outer membrane-bounded periplasmic space"/>
    <property type="evidence" value="ECO:0007669"/>
    <property type="project" value="TreeGrafter"/>
</dbReference>
<keyword evidence="8" id="KW-1185">Reference proteome</keyword>
<dbReference type="FunFam" id="2.70.98.10:FF:000001">
    <property type="entry name" value="Glucans biosynthesis protein G"/>
    <property type="match status" value="1"/>
</dbReference>
<dbReference type="RefSeq" id="WP_161140684.1">
    <property type="nucleotide sequence ID" value="NZ_SPKJ01000034.1"/>
</dbReference>
<evidence type="ECO:0000256" key="3">
    <source>
        <dbReference type="ARBA" id="ARBA00009284"/>
    </source>
</evidence>
<dbReference type="InterPro" id="IPR007444">
    <property type="entry name" value="Glucan_biosyn_MdoG_C"/>
</dbReference>
<comment type="caution">
    <text evidence="7">The sequence shown here is derived from an EMBL/GenBank/DDBJ whole genome shotgun (WGS) entry which is preliminary data.</text>
</comment>
<gene>
    <name evidence="7" type="ORF">E4O86_11505</name>
</gene>
<proteinExistence type="inferred from homology"/>
<dbReference type="InterPro" id="IPR014438">
    <property type="entry name" value="Glucan_biosyn_MdoG/MdoD"/>
</dbReference>
<feature type="domain" description="Glucan biosynthesis periplasmic MdoG C-terminal" evidence="6">
    <location>
        <begin position="42"/>
        <end position="516"/>
    </location>
</feature>
<dbReference type="PIRSF" id="PIRSF006281">
    <property type="entry name" value="MdoG"/>
    <property type="match status" value="1"/>
</dbReference>